<dbReference type="KEGG" id="ptw:TUM18999_01610"/>
<dbReference type="Proteomes" id="UP000509383">
    <property type="component" value="Chromosome"/>
</dbReference>
<evidence type="ECO:0000313" key="2">
    <source>
        <dbReference type="Proteomes" id="UP000509383"/>
    </source>
</evidence>
<protein>
    <recommendedName>
        <fullName evidence="3">DUF1652 domain-containing protein</fullName>
    </recommendedName>
</protein>
<evidence type="ECO:0008006" key="3">
    <source>
        <dbReference type="Google" id="ProtNLM"/>
    </source>
</evidence>
<evidence type="ECO:0000313" key="1">
    <source>
        <dbReference type="EMBL" id="BCG21970.1"/>
    </source>
</evidence>
<accession>A0A6J4DX21</accession>
<dbReference type="AlphaFoldDB" id="A0A6J4DX21"/>
<dbReference type="EMBL" id="AP023189">
    <property type="protein sequence ID" value="BCG21970.1"/>
    <property type="molecule type" value="Genomic_DNA"/>
</dbReference>
<dbReference type="RefSeq" id="WP_173180388.1">
    <property type="nucleotide sequence ID" value="NZ_AP023189.1"/>
</dbReference>
<name>A0A6J4DX21_9PSED</name>
<sequence>MTLTTGDISRLFEIYMPAYACEASRMADGTVTLQFINKANRDVVTLPSLPTVQLSSAPAIKKLSKSLNEEFAVAIARRGVGA</sequence>
<reference evidence="1 2" key="1">
    <citation type="submission" date="2020-05" db="EMBL/GenBank/DDBJ databases">
        <title>Characterization of novel class B3 metallo-beta-lactamase from novel Pseudomonas species.</title>
        <authorList>
            <person name="Yamada K."/>
            <person name="Aoki K."/>
            <person name="Ishii Y."/>
        </authorList>
    </citation>
    <scope>NUCLEOTIDE SEQUENCE [LARGE SCALE GENOMIC DNA]</scope>
    <source>
        <strain evidence="1 2">TUM18999</strain>
    </source>
</reference>
<proteinExistence type="predicted"/>
<organism evidence="1 2">
    <name type="scientific">Pseudomonas tohonis</name>
    <dbReference type="NCBI Taxonomy" id="2725477"/>
    <lineage>
        <taxon>Bacteria</taxon>
        <taxon>Pseudomonadati</taxon>
        <taxon>Pseudomonadota</taxon>
        <taxon>Gammaproteobacteria</taxon>
        <taxon>Pseudomonadales</taxon>
        <taxon>Pseudomonadaceae</taxon>
        <taxon>Pseudomonas</taxon>
    </lineage>
</organism>
<gene>
    <name evidence="1" type="ORF">TUM18999_01610</name>
</gene>